<sequence>MAAFNRFLVGIVIVFLAYSPSSSALHFLLIHGSGHGAWCWYKLATLLEQKGHNVTALDLAYSGRNQVPLERVHTFDEYHKPLSEYMKSLSPEDKVVLVGHSYGGYGVSWVMERFPEKVLGGVFASAFMVGPNFTLEDTNKLLPRPDQLDDSFVIGDPIRIVLIGPHFAATLLYQNSPPEDLKLANYSLRLTQFFYGDVVNRQIRVTKERYGSVPRAYVIDLEDKLITPEAQRLMIARTPPQVVRQIRGADHMVQFSKPREFANNLIEIGGLFESFDQEGKPYAL</sequence>
<dbReference type="OrthoDB" id="408373at2759"/>
<protein>
    <submittedName>
        <fullName evidence="4">Methyl jasmonate esterase 1-like</fullName>
    </submittedName>
</protein>
<dbReference type="Proteomes" id="UP001652660">
    <property type="component" value="Chromosome 1e"/>
</dbReference>
<reference evidence="3" key="1">
    <citation type="journal article" date="2025" name="Foods">
        <title>Unveiling the Microbial Signatures of Arabica Coffee Cherries: Insights into Ripeness Specific Diversity, Functional Traits, and Implications for Quality and Safety.</title>
        <authorList>
            <consortium name="RefSeq"/>
            <person name="Tenea G.N."/>
            <person name="Cifuentes V."/>
            <person name="Reyes P."/>
            <person name="Cevallos-Vallejos M."/>
        </authorList>
    </citation>
    <scope>NUCLEOTIDE SEQUENCE [LARGE SCALE GENOMIC DNA]</scope>
</reference>
<feature type="domain" description="AB hydrolase-1" evidence="2">
    <location>
        <begin position="27"/>
        <end position="262"/>
    </location>
</feature>
<dbReference type="InterPro" id="IPR029058">
    <property type="entry name" value="AB_hydrolase_fold"/>
</dbReference>
<dbReference type="PANTHER" id="PTHR10992:SF1066">
    <property type="entry name" value="METHYL JASMONATE ESTERASE 1"/>
    <property type="match status" value="1"/>
</dbReference>
<keyword evidence="1" id="KW-0732">Signal</keyword>
<dbReference type="GO" id="GO:0080030">
    <property type="term" value="F:methyl indole-3-acetate esterase activity"/>
    <property type="evidence" value="ECO:0007669"/>
    <property type="project" value="TreeGrafter"/>
</dbReference>
<keyword evidence="3" id="KW-1185">Reference proteome</keyword>
<organism evidence="3 4">
    <name type="scientific">Coffea arabica</name>
    <name type="common">Arabian coffee</name>
    <dbReference type="NCBI Taxonomy" id="13443"/>
    <lineage>
        <taxon>Eukaryota</taxon>
        <taxon>Viridiplantae</taxon>
        <taxon>Streptophyta</taxon>
        <taxon>Embryophyta</taxon>
        <taxon>Tracheophyta</taxon>
        <taxon>Spermatophyta</taxon>
        <taxon>Magnoliopsida</taxon>
        <taxon>eudicotyledons</taxon>
        <taxon>Gunneridae</taxon>
        <taxon>Pentapetalae</taxon>
        <taxon>asterids</taxon>
        <taxon>lamiids</taxon>
        <taxon>Gentianales</taxon>
        <taxon>Rubiaceae</taxon>
        <taxon>Ixoroideae</taxon>
        <taxon>Gardenieae complex</taxon>
        <taxon>Bertiereae - Coffeeae clade</taxon>
        <taxon>Coffeeae</taxon>
        <taxon>Coffea</taxon>
    </lineage>
</organism>
<feature type="chain" id="PRO_5045507035" evidence="1">
    <location>
        <begin position="25"/>
        <end position="284"/>
    </location>
</feature>
<evidence type="ECO:0000313" key="4">
    <source>
        <dbReference type="RefSeq" id="XP_027062836.2"/>
    </source>
</evidence>
<dbReference type="AlphaFoldDB" id="A0A6P6SAH7"/>
<feature type="signal peptide" evidence="1">
    <location>
        <begin position="1"/>
        <end position="24"/>
    </location>
</feature>
<dbReference type="GO" id="GO:0009694">
    <property type="term" value="P:jasmonic acid metabolic process"/>
    <property type="evidence" value="ECO:0007669"/>
    <property type="project" value="TreeGrafter"/>
</dbReference>
<evidence type="ECO:0000259" key="2">
    <source>
        <dbReference type="Pfam" id="PF12697"/>
    </source>
</evidence>
<proteinExistence type="predicted"/>
<dbReference type="SUPFAM" id="SSF53474">
    <property type="entry name" value="alpha/beta-Hydrolases"/>
    <property type="match status" value="1"/>
</dbReference>
<gene>
    <name evidence="4" type="primary">LOC113689234</name>
</gene>
<dbReference type="PANTHER" id="PTHR10992">
    <property type="entry name" value="METHYLESTERASE FAMILY MEMBER"/>
    <property type="match status" value="1"/>
</dbReference>
<dbReference type="GeneID" id="113689234"/>
<evidence type="ECO:0000313" key="3">
    <source>
        <dbReference type="Proteomes" id="UP001652660"/>
    </source>
</evidence>
<dbReference type="GO" id="GO:0080031">
    <property type="term" value="F:methyl salicylate esterase activity"/>
    <property type="evidence" value="ECO:0007669"/>
    <property type="project" value="TreeGrafter"/>
</dbReference>
<reference evidence="4" key="2">
    <citation type="submission" date="2025-08" db="UniProtKB">
        <authorList>
            <consortium name="RefSeq"/>
        </authorList>
    </citation>
    <scope>IDENTIFICATION</scope>
    <source>
        <tissue evidence="4">Leaves</tissue>
    </source>
</reference>
<accession>A0A6P6SAH7</accession>
<dbReference type="InterPro" id="IPR000073">
    <property type="entry name" value="AB_hydrolase_1"/>
</dbReference>
<dbReference type="InterPro" id="IPR045889">
    <property type="entry name" value="MES/HNL"/>
</dbReference>
<evidence type="ECO:0000256" key="1">
    <source>
        <dbReference type="SAM" id="SignalP"/>
    </source>
</evidence>
<dbReference type="RefSeq" id="XP_027062836.2">
    <property type="nucleotide sequence ID" value="XM_027207035.2"/>
</dbReference>
<dbReference type="GO" id="GO:0080032">
    <property type="term" value="F:methyl jasmonate esterase activity"/>
    <property type="evidence" value="ECO:0007669"/>
    <property type="project" value="TreeGrafter"/>
</dbReference>
<name>A0A6P6SAH7_COFAR</name>
<dbReference type="Pfam" id="PF12697">
    <property type="entry name" value="Abhydrolase_6"/>
    <property type="match status" value="1"/>
</dbReference>
<dbReference type="Gene3D" id="3.40.50.1820">
    <property type="entry name" value="alpha/beta hydrolase"/>
    <property type="match status" value="1"/>
</dbReference>
<dbReference type="GO" id="GO:0009696">
    <property type="term" value="P:salicylic acid metabolic process"/>
    <property type="evidence" value="ECO:0007669"/>
    <property type="project" value="TreeGrafter"/>
</dbReference>